<sequence>MLKSIKLNKFLMVVVVVWLMGLMSIASGGTDDTRPAYNVYRYNEDWSVLAHKEQLKSTDFFDPVKYIPLNQSGSNWLSFGFEERVRVEKWSNFQFDPPGTKNNADAFVLNRIRANADLHLGPYLRLYSELKSSLVGAQSLPRSRRKQDKDTIDLQNLFADFTLPLGKVSGGDNRLVLRVGRQEMARGSQRFIGNRDFANVRQTFDGINAMLYASNWKISTFGLRVVRDLSRGEVKPDSFNSFNLPGNNSGFFGIYGEGFVPSWFSKAIGFGHMGLDLYGLRRDDDQTFNGTGGNSERYAVGGRLHGKFPIAAFGYEIEGAYEFGNIDRPGQDADISASMFTAALDYQPTQRTPLALGPADLKMIQLGFDYASGDDNPGGNVQTFDPMFQTRHKFLGFMDLIGRFNIMDLRPRVDFSIGKRTTFRFDQHVFWRSEKQDALYSVSGGVVAPGGSGSDRYVGTETDLTLTHHLNHHTDIQTGYSHFFTGGFLNNAGLSEDADWFNLMMTYTF</sequence>
<evidence type="ECO:0000313" key="2">
    <source>
        <dbReference type="EMBL" id="KHE93585.1"/>
    </source>
</evidence>
<proteinExistence type="predicted"/>
<dbReference type="InterPro" id="IPR025388">
    <property type="entry name" value="Alginate_export_dom"/>
</dbReference>
<accession>A0A0B0ESD3</accession>
<evidence type="ECO:0000259" key="1">
    <source>
        <dbReference type="Pfam" id="PF13372"/>
    </source>
</evidence>
<dbReference type="Proteomes" id="UP000030652">
    <property type="component" value="Unassembled WGS sequence"/>
</dbReference>
<dbReference type="EMBL" id="JRYO01000046">
    <property type="protein sequence ID" value="KHE93585.1"/>
    <property type="molecule type" value="Genomic_DNA"/>
</dbReference>
<evidence type="ECO:0000313" key="3">
    <source>
        <dbReference type="Proteomes" id="UP000030652"/>
    </source>
</evidence>
<reference evidence="2 3" key="1">
    <citation type="submission" date="2014-10" db="EMBL/GenBank/DDBJ databases">
        <title>Draft genome of anammox bacterium scalindua brodae, obtained using differential coverage binning of sequence data from two enrichment reactors.</title>
        <authorList>
            <person name="Speth D.R."/>
            <person name="Russ L."/>
            <person name="Kartal B."/>
            <person name="Op den Camp H.J."/>
            <person name="Dutilh B.E."/>
            <person name="Jetten M.S."/>
        </authorList>
    </citation>
    <scope>NUCLEOTIDE SEQUENCE [LARGE SCALE GENOMIC DNA]</scope>
    <source>
        <strain evidence="2">RU1</strain>
    </source>
</reference>
<gene>
    <name evidence="2" type="ORF">SCABRO_00627</name>
</gene>
<comment type="caution">
    <text evidence="2">The sequence shown here is derived from an EMBL/GenBank/DDBJ whole genome shotgun (WGS) entry which is preliminary data.</text>
</comment>
<dbReference type="eggNOG" id="ENOG502Z7RB">
    <property type="taxonomic scope" value="Bacteria"/>
</dbReference>
<dbReference type="AlphaFoldDB" id="A0A0B0ESD3"/>
<dbReference type="Pfam" id="PF13372">
    <property type="entry name" value="Alginate_exp"/>
    <property type="match status" value="1"/>
</dbReference>
<dbReference type="Gene3D" id="2.40.160.100">
    <property type="match status" value="1"/>
</dbReference>
<feature type="domain" description="Alginate export" evidence="1">
    <location>
        <begin position="76"/>
        <end position="495"/>
    </location>
</feature>
<protein>
    <recommendedName>
        <fullName evidence="1">Alginate export domain-containing protein</fullName>
    </recommendedName>
</protein>
<dbReference type="InterPro" id="IPR053728">
    <property type="entry name" value="Alginate_Permeability_Chnl"/>
</dbReference>
<organism evidence="2 3">
    <name type="scientific">Candidatus Scalindua brodae</name>
    <dbReference type="NCBI Taxonomy" id="237368"/>
    <lineage>
        <taxon>Bacteria</taxon>
        <taxon>Pseudomonadati</taxon>
        <taxon>Planctomycetota</taxon>
        <taxon>Candidatus Brocadiia</taxon>
        <taxon>Candidatus Brocadiales</taxon>
        <taxon>Candidatus Scalinduaceae</taxon>
        <taxon>Candidatus Scalindua</taxon>
    </lineage>
</organism>
<name>A0A0B0ESD3_9BACT</name>